<sequence length="87" mass="9567">MPVVAEVFGHLLLQGGFEHRLGQRLEQPVRAGQCDPLSACLAYQITHQRPLGTGELTGRNGRLIHVLAGVSRLYHLSSIHALECVWS</sequence>
<protein>
    <submittedName>
        <fullName evidence="1">Uncharacterized protein</fullName>
    </submittedName>
</protein>
<gene>
    <name evidence="1" type="ORF">ERS027659_02107</name>
</gene>
<dbReference type="EMBL" id="CNFT01000464">
    <property type="protein sequence ID" value="CKR74213.1"/>
    <property type="molecule type" value="Genomic_DNA"/>
</dbReference>
<organism evidence="1 2">
    <name type="scientific">Mycobacterium tuberculosis</name>
    <dbReference type="NCBI Taxonomy" id="1773"/>
    <lineage>
        <taxon>Bacteria</taxon>
        <taxon>Bacillati</taxon>
        <taxon>Actinomycetota</taxon>
        <taxon>Actinomycetes</taxon>
        <taxon>Mycobacteriales</taxon>
        <taxon>Mycobacteriaceae</taxon>
        <taxon>Mycobacterium</taxon>
        <taxon>Mycobacterium tuberculosis complex</taxon>
    </lineage>
</organism>
<accession>A0A655A4Q7</accession>
<proteinExistence type="predicted"/>
<dbReference type="AlphaFoldDB" id="A0A655A4Q7"/>
<reference evidence="1 2" key="1">
    <citation type="submission" date="2015-03" db="EMBL/GenBank/DDBJ databases">
        <authorList>
            <consortium name="Pathogen Informatics"/>
        </authorList>
    </citation>
    <scope>NUCLEOTIDE SEQUENCE [LARGE SCALE GENOMIC DNA]</scope>
    <source>
        <strain evidence="1 2">Bir 185</strain>
    </source>
</reference>
<name>A0A655A4Q7_MYCTX</name>
<dbReference type="Proteomes" id="UP000050164">
    <property type="component" value="Unassembled WGS sequence"/>
</dbReference>
<evidence type="ECO:0000313" key="1">
    <source>
        <dbReference type="EMBL" id="CKR74213.1"/>
    </source>
</evidence>
<evidence type="ECO:0000313" key="2">
    <source>
        <dbReference type="Proteomes" id="UP000050164"/>
    </source>
</evidence>